<dbReference type="Proteomes" id="UP000007266">
    <property type="component" value="Linkage group 9"/>
</dbReference>
<proteinExistence type="predicted"/>
<evidence type="ECO:0000313" key="1">
    <source>
        <dbReference type="EMBL" id="EFA10626.1"/>
    </source>
</evidence>
<name>D6X2X5_TRICA</name>
<sequence length="61" mass="7695">MPRRRYRGIKLRNIKTLIKIFYQVDEAEWKLFPAPSWKEKRKYYFSYRTMPLLNALTQRKR</sequence>
<dbReference type="AlphaFoldDB" id="D6X2X5"/>
<dbReference type="EMBL" id="KQ971372">
    <property type="protein sequence ID" value="EFA10626.1"/>
    <property type="molecule type" value="Genomic_DNA"/>
</dbReference>
<accession>D6X2X5</accession>
<reference evidence="1 2" key="1">
    <citation type="journal article" date="2008" name="Nature">
        <title>The genome of the model beetle and pest Tribolium castaneum.</title>
        <authorList>
            <consortium name="Tribolium Genome Sequencing Consortium"/>
            <person name="Richards S."/>
            <person name="Gibbs R.A."/>
            <person name="Weinstock G.M."/>
            <person name="Brown S.J."/>
            <person name="Denell R."/>
            <person name="Beeman R.W."/>
            <person name="Gibbs R."/>
            <person name="Beeman R.W."/>
            <person name="Brown S.J."/>
            <person name="Bucher G."/>
            <person name="Friedrich M."/>
            <person name="Grimmelikhuijzen C.J."/>
            <person name="Klingler M."/>
            <person name="Lorenzen M."/>
            <person name="Richards S."/>
            <person name="Roth S."/>
            <person name="Schroder R."/>
            <person name="Tautz D."/>
            <person name="Zdobnov E.M."/>
            <person name="Muzny D."/>
            <person name="Gibbs R.A."/>
            <person name="Weinstock G.M."/>
            <person name="Attaway T."/>
            <person name="Bell S."/>
            <person name="Buhay C.J."/>
            <person name="Chandrabose M.N."/>
            <person name="Chavez D."/>
            <person name="Clerk-Blankenburg K.P."/>
            <person name="Cree A."/>
            <person name="Dao M."/>
            <person name="Davis C."/>
            <person name="Chacko J."/>
            <person name="Dinh H."/>
            <person name="Dugan-Rocha S."/>
            <person name="Fowler G."/>
            <person name="Garner T.T."/>
            <person name="Garnes J."/>
            <person name="Gnirke A."/>
            <person name="Hawes A."/>
            <person name="Hernandez J."/>
            <person name="Hines S."/>
            <person name="Holder M."/>
            <person name="Hume J."/>
            <person name="Jhangiani S.N."/>
            <person name="Joshi V."/>
            <person name="Khan Z.M."/>
            <person name="Jackson L."/>
            <person name="Kovar C."/>
            <person name="Kowis A."/>
            <person name="Lee S."/>
            <person name="Lewis L.R."/>
            <person name="Margolis J."/>
            <person name="Morgan M."/>
            <person name="Nazareth L.V."/>
            <person name="Nguyen N."/>
            <person name="Okwuonu G."/>
            <person name="Parker D."/>
            <person name="Richards S."/>
            <person name="Ruiz S.J."/>
            <person name="Santibanez J."/>
            <person name="Savard J."/>
            <person name="Scherer S.E."/>
            <person name="Schneider B."/>
            <person name="Sodergren E."/>
            <person name="Tautz D."/>
            <person name="Vattahil S."/>
            <person name="Villasana D."/>
            <person name="White C.S."/>
            <person name="Wright R."/>
            <person name="Park Y."/>
            <person name="Beeman R.W."/>
            <person name="Lord J."/>
            <person name="Oppert B."/>
            <person name="Lorenzen M."/>
            <person name="Brown S."/>
            <person name="Wang L."/>
            <person name="Savard J."/>
            <person name="Tautz D."/>
            <person name="Richards S."/>
            <person name="Weinstock G."/>
            <person name="Gibbs R.A."/>
            <person name="Liu Y."/>
            <person name="Worley K."/>
            <person name="Weinstock G."/>
            <person name="Elsik C.G."/>
            <person name="Reese J.T."/>
            <person name="Elhaik E."/>
            <person name="Landan G."/>
            <person name="Graur D."/>
            <person name="Arensburger P."/>
            <person name="Atkinson P."/>
            <person name="Beeman R.W."/>
            <person name="Beidler J."/>
            <person name="Brown S.J."/>
            <person name="Demuth J.P."/>
            <person name="Drury D.W."/>
            <person name="Du Y.Z."/>
            <person name="Fujiwara H."/>
            <person name="Lorenzen M."/>
            <person name="Maselli V."/>
            <person name="Osanai M."/>
            <person name="Park Y."/>
            <person name="Robertson H.M."/>
            <person name="Tu Z."/>
            <person name="Wang J.J."/>
            <person name="Wang S."/>
            <person name="Richards S."/>
            <person name="Song H."/>
            <person name="Zhang L."/>
            <person name="Sodergren E."/>
            <person name="Werner D."/>
            <person name="Stanke M."/>
            <person name="Morgenstern B."/>
            <person name="Solovyev V."/>
            <person name="Kosarev P."/>
            <person name="Brown G."/>
            <person name="Chen H.C."/>
            <person name="Ermolaeva O."/>
            <person name="Hlavina W."/>
            <person name="Kapustin Y."/>
            <person name="Kiryutin B."/>
            <person name="Kitts P."/>
            <person name="Maglott D."/>
            <person name="Pruitt K."/>
            <person name="Sapojnikov V."/>
            <person name="Souvorov A."/>
            <person name="Mackey A.J."/>
            <person name="Waterhouse R.M."/>
            <person name="Wyder S."/>
            <person name="Zdobnov E.M."/>
            <person name="Zdobnov E.M."/>
            <person name="Wyder S."/>
            <person name="Kriventseva E.V."/>
            <person name="Kadowaki T."/>
            <person name="Bork P."/>
            <person name="Aranda M."/>
            <person name="Bao R."/>
            <person name="Beermann A."/>
            <person name="Berns N."/>
            <person name="Bolognesi R."/>
            <person name="Bonneton F."/>
            <person name="Bopp D."/>
            <person name="Brown S.J."/>
            <person name="Bucher G."/>
            <person name="Butts T."/>
            <person name="Chaumot A."/>
            <person name="Denell R.E."/>
            <person name="Ferrier D.E."/>
            <person name="Friedrich M."/>
            <person name="Gordon C.M."/>
            <person name="Jindra M."/>
            <person name="Klingler M."/>
            <person name="Lan Q."/>
            <person name="Lattorff H.M."/>
            <person name="Laudet V."/>
            <person name="von Levetsow C."/>
            <person name="Liu Z."/>
            <person name="Lutz R."/>
            <person name="Lynch J.A."/>
            <person name="da Fonseca R.N."/>
            <person name="Posnien N."/>
            <person name="Reuter R."/>
            <person name="Roth S."/>
            <person name="Savard J."/>
            <person name="Schinko J.B."/>
            <person name="Schmitt C."/>
            <person name="Schoppmeier M."/>
            <person name="Schroder R."/>
            <person name="Shippy T.D."/>
            <person name="Simonnet F."/>
            <person name="Marques-Souza H."/>
            <person name="Tautz D."/>
            <person name="Tomoyasu Y."/>
            <person name="Trauner J."/>
            <person name="Van der Zee M."/>
            <person name="Vervoort M."/>
            <person name="Wittkopp N."/>
            <person name="Wimmer E.A."/>
            <person name="Yang X."/>
            <person name="Jones A.K."/>
            <person name="Sattelle D.B."/>
            <person name="Ebert P.R."/>
            <person name="Nelson D."/>
            <person name="Scott J.G."/>
            <person name="Beeman R.W."/>
            <person name="Muthukrishnan S."/>
            <person name="Kramer K.J."/>
            <person name="Arakane Y."/>
            <person name="Beeman R.W."/>
            <person name="Zhu Q."/>
            <person name="Hogenkamp D."/>
            <person name="Dixit R."/>
            <person name="Oppert B."/>
            <person name="Jiang H."/>
            <person name="Zou Z."/>
            <person name="Marshall J."/>
            <person name="Elpidina E."/>
            <person name="Vinokurov K."/>
            <person name="Oppert C."/>
            <person name="Zou Z."/>
            <person name="Evans J."/>
            <person name="Lu Z."/>
            <person name="Zhao P."/>
            <person name="Sumathipala N."/>
            <person name="Altincicek B."/>
            <person name="Vilcinskas A."/>
            <person name="Williams M."/>
            <person name="Hultmark D."/>
            <person name="Hetru C."/>
            <person name="Jiang H."/>
            <person name="Grimmelikhuijzen C.J."/>
            <person name="Hauser F."/>
            <person name="Cazzamali G."/>
            <person name="Williamson M."/>
            <person name="Park Y."/>
            <person name="Li B."/>
            <person name="Tanaka Y."/>
            <person name="Predel R."/>
            <person name="Neupert S."/>
            <person name="Schachtner J."/>
            <person name="Verleyen P."/>
            <person name="Raible F."/>
            <person name="Bork P."/>
            <person name="Friedrich M."/>
            <person name="Walden K.K."/>
            <person name="Robertson H.M."/>
            <person name="Angeli S."/>
            <person name="Foret S."/>
            <person name="Bucher G."/>
            <person name="Schuetz S."/>
            <person name="Maleszka R."/>
            <person name="Wimmer E.A."/>
            <person name="Beeman R.W."/>
            <person name="Lorenzen M."/>
            <person name="Tomoyasu Y."/>
            <person name="Miller S.C."/>
            <person name="Grossmann D."/>
            <person name="Bucher G."/>
        </authorList>
    </citation>
    <scope>NUCLEOTIDE SEQUENCE [LARGE SCALE GENOMIC DNA]</scope>
    <source>
        <strain evidence="1 2">Georgia GA2</strain>
    </source>
</reference>
<reference evidence="1 2" key="2">
    <citation type="journal article" date="2010" name="Nucleic Acids Res.">
        <title>BeetleBase in 2010: revisions to provide comprehensive genomic information for Tribolium castaneum.</title>
        <authorList>
            <person name="Kim H.S."/>
            <person name="Murphy T."/>
            <person name="Xia J."/>
            <person name="Caragea D."/>
            <person name="Park Y."/>
            <person name="Beeman R.W."/>
            <person name="Lorenzen M.D."/>
            <person name="Butcher S."/>
            <person name="Manak J.R."/>
            <person name="Brown S.J."/>
        </authorList>
    </citation>
    <scope>GENOME REANNOTATION</scope>
    <source>
        <strain evidence="1 2">Georgia GA2</strain>
    </source>
</reference>
<keyword evidence="2" id="KW-1185">Reference proteome</keyword>
<dbReference type="HOGENOM" id="CLU_2925589_0_0_1"/>
<gene>
    <name evidence="1" type="primary">GLEAN_16263</name>
    <name evidence="1" type="ORF">TcasGA2_TC016263</name>
</gene>
<evidence type="ECO:0000313" key="2">
    <source>
        <dbReference type="Proteomes" id="UP000007266"/>
    </source>
</evidence>
<organism evidence="1 2">
    <name type="scientific">Tribolium castaneum</name>
    <name type="common">Red flour beetle</name>
    <dbReference type="NCBI Taxonomy" id="7070"/>
    <lineage>
        <taxon>Eukaryota</taxon>
        <taxon>Metazoa</taxon>
        <taxon>Ecdysozoa</taxon>
        <taxon>Arthropoda</taxon>
        <taxon>Hexapoda</taxon>
        <taxon>Insecta</taxon>
        <taxon>Pterygota</taxon>
        <taxon>Neoptera</taxon>
        <taxon>Endopterygota</taxon>
        <taxon>Coleoptera</taxon>
        <taxon>Polyphaga</taxon>
        <taxon>Cucujiformia</taxon>
        <taxon>Tenebrionidae</taxon>
        <taxon>Tenebrionidae incertae sedis</taxon>
        <taxon>Tribolium</taxon>
    </lineage>
</organism>
<protein>
    <submittedName>
        <fullName evidence="1">Uncharacterized protein</fullName>
    </submittedName>
</protein>
<dbReference type="InParanoid" id="D6X2X5"/>